<organism evidence="1 2">
    <name type="scientific">Phytophthora fragariaefolia</name>
    <dbReference type="NCBI Taxonomy" id="1490495"/>
    <lineage>
        <taxon>Eukaryota</taxon>
        <taxon>Sar</taxon>
        <taxon>Stramenopiles</taxon>
        <taxon>Oomycota</taxon>
        <taxon>Peronosporomycetes</taxon>
        <taxon>Peronosporales</taxon>
        <taxon>Peronosporaceae</taxon>
        <taxon>Phytophthora</taxon>
    </lineage>
</organism>
<proteinExistence type="predicted"/>
<protein>
    <submittedName>
        <fullName evidence="1">Unnamed protein product</fullName>
    </submittedName>
</protein>
<dbReference type="EMBL" id="BSXT01000610">
    <property type="protein sequence ID" value="GMF31002.1"/>
    <property type="molecule type" value="Genomic_DNA"/>
</dbReference>
<sequence length="78" mass="8641">MAVTKSNPGLVTVMWADNTIVYFIASQVTAKPTTDRRREKGEGASDVPCLGLVAEYRRYLGGVNRDDQLCLQAYSMQL</sequence>
<dbReference type="Proteomes" id="UP001165121">
    <property type="component" value="Unassembled WGS sequence"/>
</dbReference>
<gene>
    <name evidence="1" type="ORF">Pfra01_000699100</name>
</gene>
<dbReference type="AlphaFoldDB" id="A0A9W6UDE0"/>
<comment type="caution">
    <text evidence="1">The sequence shown here is derived from an EMBL/GenBank/DDBJ whole genome shotgun (WGS) entry which is preliminary data.</text>
</comment>
<dbReference type="OrthoDB" id="128416at2759"/>
<keyword evidence="2" id="KW-1185">Reference proteome</keyword>
<name>A0A9W6UDE0_9STRA</name>
<evidence type="ECO:0000313" key="2">
    <source>
        <dbReference type="Proteomes" id="UP001165121"/>
    </source>
</evidence>
<reference evidence="1" key="1">
    <citation type="submission" date="2023-04" db="EMBL/GenBank/DDBJ databases">
        <title>Phytophthora fragariaefolia NBRC 109709.</title>
        <authorList>
            <person name="Ichikawa N."/>
            <person name="Sato H."/>
            <person name="Tonouchi N."/>
        </authorList>
    </citation>
    <scope>NUCLEOTIDE SEQUENCE</scope>
    <source>
        <strain evidence="1">NBRC 109709</strain>
    </source>
</reference>
<evidence type="ECO:0000313" key="1">
    <source>
        <dbReference type="EMBL" id="GMF31002.1"/>
    </source>
</evidence>
<accession>A0A9W6UDE0</accession>